<proteinExistence type="predicted"/>
<dbReference type="EMBL" id="BK015080">
    <property type="protein sequence ID" value="DAD90251.1"/>
    <property type="molecule type" value="Genomic_DNA"/>
</dbReference>
<evidence type="ECO:0000313" key="1">
    <source>
        <dbReference type="EMBL" id="DAD90251.1"/>
    </source>
</evidence>
<accession>A0A8S5N878</accession>
<name>A0A8S5N878_9CAUD</name>
<sequence>MEVEEVSFFQYSKLIEAVIGSVVVPAEVSFNHPRGVNVVVEPSVGMSPVKKVSPLQTVLPLESLIYEYSMGTYPRISISFDV</sequence>
<protein>
    <submittedName>
        <fullName evidence="1">Uncharacterized protein</fullName>
    </submittedName>
</protein>
<reference evidence="1" key="1">
    <citation type="journal article" date="2021" name="Proc. Natl. Acad. Sci. U.S.A.">
        <title>A Catalog of Tens of Thousands of Viruses from Human Metagenomes Reveals Hidden Associations with Chronic Diseases.</title>
        <authorList>
            <person name="Tisza M.J."/>
            <person name="Buck C.B."/>
        </authorList>
    </citation>
    <scope>NUCLEOTIDE SEQUENCE</scope>
    <source>
        <strain evidence="1">Ct8ME27</strain>
    </source>
</reference>
<organism evidence="1">
    <name type="scientific">Myoviridae sp. ct8ME27</name>
    <dbReference type="NCBI Taxonomy" id="2826622"/>
    <lineage>
        <taxon>Viruses</taxon>
        <taxon>Duplodnaviria</taxon>
        <taxon>Heunggongvirae</taxon>
        <taxon>Uroviricota</taxon>
        <taxon>Caudoviricetes</taxon>
    </lineage>
</organism>